<reference evidence="1 2" key="1">
    <citation type="submission" date="2018-11" db="EMBL/GenBank/DDBJ databases">
        <authorList>
            <consortium name="Pathogen Informatics"/>
        </authorList>
    </citation>
    <scope>NUCLEOTIDE SEQUENCE [LARGE SCALE GENOMIC DNA]</scope>
</reference>
<name>A0A183F4I1_HELPZ</name>
<organism evidence="2 3">
    <name type="scientific">Heligmosomoides polygyrus</name>
    <name type="common">Parasitic roundworm</name>
    <dbReference type="NCBI Taxonomy" id="6339"/>
    <lineage>
        <taxon>Eukaryota</taxon>
        <taxon>Metazoa</taxon>
        <taxon>Ecdysozoa</taxon>
        <taxon>Nematoda</taxon>
        <taxon>Chromadorea</taxon>
        <taxon>Rhabditida</taxon>
        <taxon>Rhabditina</taxon>
        <taxon>Rhabditomorpha</taxon>
        <taxon>Strongyloidea</taxon>
        <taxon>Heligmosomidae</taxon>
        <taxon>Heligmosomoides</taxon>
    </lineage>
</organism>
<protein>
    <submittedName>
        <fullName evidence="3">ZP domain-containing protein</fullName>
    </submittedName>
</protein>
<dbReference type="AlphaFoldDB" id="A0A183F4I1"/>
<evidence type="ECO:0000313" key="2">
    <source>
        <dbReference type="Proteomes" id="UP000050761"/>
    </source>
</evidence>
<accession>A0A3P7TDX4</accession>
<keyword evidence="2" id="KW-1185">Reference proteome</keyword>
<dbReference type="Proteomes" id="UP000050761">
    <property type="component" value="Unassembled WGS sequence"/>
</dbReference>
<dbReference type="WBParaSite" id="HPBE_0000107301-mRNA-1">
    <property type="protein sequence ID" value="HPBE_0000107301-mRNA-1"/>
    <property type="gene ID" value="HPBE_0000107301"/>
</dbReference>
<evidence type="ECO:0000313" key="1">
    <source>
        <dbReference type="EMBL" id="VDO19456.1"/>
    </source>
</evidence>
<reference evidence="3" key="2">
    <citation type="submission" date="2019-09" db="UniProtKB">
        <authorList>
            <consortium name="WormBaseParasite"/>
        </authorList>
    </citation>
    <scope>IDENTIFICATION</scope>
</reference>
<dbReference type="EMBL" id="UZAH01001043">
    <property type="protein sequence ID" value="VDO19456.1"/>
    <property type="molecule type" value="Genomic_DNA"/>
</dbReference>
<proteinExistence type="predicted"/>
<accession>A0A183F4I1</accession>
<gene>
    <name evidence="1" type="ORF">HPBE_LOCUS1074</name>
</gene>
<sequence length="103" mass="11134">MGSGPAVGCDASAFRFRLPPLFFNRRNCSYQRLIRPGKTRMTYSSIVVVLDVDVFLPSVASSAGRGPILGRSNLLAGYSPAVDFRQRYAITPPTRPPPAPAPP</sequence>
<evidence type="ECO:0000313" key="3">
    <source>
        <dbReference type="WBParaSite" id="HPBE_0000107301-mRNA-1"/>
    </source>
</evidence>